<dbReference type="GeneID" id="92207673"/>
<keyword evidence="4" id="KW-1185">Reference proteome</keyword>
<feature type="domain" description="Cytochrome b5 heme-binding" evidence="2">
    <location>
        <begin position="27"/>
        <end position="128"/>
    </location>
</feature>
<accession>A0ABP0ZKS5</accession>
<dbReference type="Gene3D" id="3.10.120.10">
    <property type="entry name" value="Cytochrome b5-like heme/steroid binding domain"/>
    <property type="match status" value="1"/>
</dbReference>
<evidence type="ECO:0000259" key="2">
    <source>
        <dbReference type="SMART" id="SM01117"/>
    </source>
</evidence>
<name>A0ABP0ZKS5_9ASCO</name>
<comment type="similarity">
    <text evidence="1">Belongs to the cytochrome b5 family. MAPR subfamily.</text>
</comment>
<dbReference type="Pfam" id="PF00173">
    <property type="entry name" value="Cyt-b5"/>
    <property type="match status" value="1"/>
</dbReference>
<evidence type="ECO:0000256" key="1">
    <source>
        <dbReference type="ARBA" id="ARBA00038357"/>
    </source>
</evidence>
<evidence type="ECO:0000313" key="4">
    <source>
        <dbReference type="Proteomes" id="UP001497383"/>
    </source>
</evidence>
<dbReference type="PANTHER" id="PTHR10281">
    <property type="entry name" value="MEMBRANE-ASSOCIATED PROGESTERONE RECEPTOR COMPONENT-RELATED"/>
    <property type="match status" value="1"/>
</dbReference>
<protein>
    <recommendedName>
        <fullName evidence="2">Cytochrome b5 heme-binding domain-containing protein</fullName>
    </recommendedName>
</protein>
<dbReference type="Proteomes" id="UP001497383">
    <property type="component" value="Chromosome 3"/>
</dbReference>
<organism evidence="3 4">
    <name type="scientific">Lodderomyces beijingensis</name>
    <dbReference type="NCBI Taxonomy" id="1775926"/>
    <lineage>
        <taxon>Eukaryota</taxon>
        <taxon>Fungi</taxon>
        <taxon>Dikarya</taxon>
        <taxon>Ascomycota</taxon>
        <taxon>Saccharomycotina</taxon>
        <taxon>Pichiomycetes</taxon>
        <taxon>Debaryomycetaceae</taxon>
        <taxon>Candida/Lodderomyces clade</taxon>
        <taxon>Lodderomyces</taxon>
    </lineage>
</organism>
<dbReference type="InterPro" id="IPR036400">
    <property type="entry name" value="Cyt_B5-like_heme/steroid_sf"/>
</dbReference>
<sequence length="130" mass="14593">MFGSKNKEPTEIYLENEKVDLSALPTLTRSQLATYNGNDKPQLYVGIKGVVFDVTANANSYGAGKAYNKFVGKDAGRLLGLNKLQLKEEDGDPQNTWDLSSLNEKQLKVVDDWIEFFKMRYPIVATVVEK</sequence>
<gene>
    <name evidence="3" type="ORF">LODBEIA_P24770</name>
</gene>
<dbReference type="EMBL" id="OZ022407">
    <property type="protein sequence ID" value="CAK9438216.1"/>
    <property type="molecule type" value="Genomic_DNA"/>
</dbReference>
<dbReference type="SMART" id="SM01117">
    <property type="entry name" value="Cyt-b5"/>
    <property type="match status" value="1"/>
</dbReference>
<dbReference type="SUPFAM" id="SSF55856">
    <property type="entry name" value="Cytochrome b5-like heme/steroid binding domain"/>
    <property type="match status" value="1"/>
</dbReference>
<dbReference type="PANTHER" id="PTHR10281:SF76">
    <property type="entry name" value="CALCUTTA CUP-RELATED"/>
    <property type="match status" value="1"/>
</dbReference>
<evidence type="ECO:0000313" key="3">
    <source>
        <dbReference type="EMBL" id="CAK9438216.1"/>
    </source>
</evidence>
<reference evidence="3 4" key="1">
    <citation type="submission" date="2024-03" db="EMBL/GenBank/DDBJ databases">
        <authorList>
            <person name="Brejova B."/>
        </authorList>
    </citation>
    <scope>NUCLEOTIDE SEQUENCE [LARGE SCALE GENOMIC DNA]</scope>
    <source>
        <strain evidence="3 4">CBS 14171</strain>
    </source>
</reference>
<proteinExistence type="inferred from homology"/>
<dbReference type="RefSeq" id="XP_066829415.1">
    <property type="nucleotide sequence ID" value="XM_066972480.1"/>
</dbReference>
<dbReference type="InterPro" id="IPR001199">
    <property type="entry name" value="Cyt_B5-like_heme/steroid-bd"/>
</dbReference>
<dbReference type="InterPro" id="IPR050577">
    <property type="entry name" value="MAPR/NEUFC/NENF-like"/>
</dbReference>